<dbReference type="AlphaFoldDB" id="A0A4R5MM89"/>
<dbReference type="Proteomes" id="UP000295668">
    <property type="component" value="Unassembled WGS sequence"/>
</dbReference>
<accession>A0A4R5MM89</accession>
<evidence type="ECO:0000313" key="2">
    <source>
        <dbReference type="Proteomes" id="UP000295668"/>
    </source>
</evidence>
<comment type="caution">
    <text evidence="1">The sequence shown here is derived from an EMBL/GenBank/DDBJ whole genome shotgun (WGS) entry which is preliminary data.</text>
</comment>
<protein>
    <submittedName>
        <fullName evidence="1">Uncharacterized protein</fullName>
    </submittedName>
</protein>
<gene>
    <name evidence="1" type="ORF">EZJ43_05795</name>
</gene>
<sequence length="215" mass="25386">MKKEVLLSLIILSLAFVKPVYGQKTRNDVPLFKFLQQNADSTLAFEYVNNWIQKPDIMILSKKADTVSVYRYEDNRKFDQSGAMPKNIRDSVYSKNRMNIFLTPITVNIYFNSIFLHTDSIHDFWNKANSMSPWQLLDDKMDNGEGCPITKKEKSNKQYIYDGGGITLYLITKKEIRPLYFYAPDYFEQKEMCRGNYNRQTILKIAELFSHYFRM</sequence>
<reference evidence="1 2" key="1">
    <citation type="submission" date="2019-02" db="EMBL/GenBank/DDBJ databases">
        <title>Pedobacter sp. nov., a novel speices isolated from soil of pinguins habitat in Antarcitica.</title>
        <authorList>
            <person name="He R.-H."/>
        </authorList>
    </citation>
    <scope>NUCLEOTIDE SEQUENCE [LARGE SCALE GENOMIC DNA]</scope>
    <source>
        <strain evidence="1 2">E01020</strain>
    </source>
</reference>
<proteinExistence type="predicted"/>
<dbReference type="RefSeq" id="WP_133261741.1">
    <property type="nucleotide sequence ID" value="NZ_SJCY01000003.1"/>
</dbReference>
<evidence type="ECO:0000313" key="1">
    <source>
        <dbReference type="EMBL" id="TDG36794.1"/>
    </source>
</evidence>
<dbReference type="OrthoDB" id="881598at2"/>
<dbReference type="EMBL" id="SJCY01000003">
    <property type="protein sequence ID" value="TDG36794.1"/>
    <property type="molecule type" value="Genomic_DNA"/>
</dbReference>
<name>A0A4R5MM89_9SPHI</name>
<organism evidence="1 2">
    <name type="scientific">Pedobacter changchengzhani</name>
    <dbReference type="NCBI Taxonomy" id="2529274"/>
    <lineage>
        <taxon>Bacteria</taxon>
        <taxon>Pseudomonadati</taxon>
        <taxon>Bacteroidota</taxon>
        <taxon>Sphingobacteriia</taxon>
        <taxon>Sphingobacteriales</taxon>
        <taxon>Sphingobacteriaceae</taxon>
        <taxon>Pedobacter</taxon>
    </lineage>
</organism>
<keyword evidence="2" id="KW-1185">Reference proteome</keyword>